<reference evidence="3" key="2">
    <citation type="journal article" date="2022" name="Res Sq">
        <title>Comparative Genomics Reveals Insights into the Divergent Evolution of Astigmatic Mites and Household Pest Adaptations.</title>
        <authorList>
            <person name="Xiong Q."/>
            <person name="Wan A.T.-Y."/>
            <person name="Liu X.-Y."/>
            <person name="Fung C.S.-H."/>
            <person name="Xiao X."/>
            <person name="Malainual N."/>
            <person name="Hou J."/>
            <person name="Wang L."/>
            <person name="Wang M."/>
            <person name="Yang K."/>
            <person name="Cui Y."/>
            <person name="Leung E."/>
            <person name="Nong W."/>
            <person name="Shin S.-K."/>
            <person name="Au S."/>
            <person name="Jeong K.Y."/>
            <person name="Chew F.T."/>
            <person name="Hui J."/>
            <person name="Leung T.F."/>
            <person name="Tungtrongchitr A."/>
            <person name="Zhong N."/>
            <person name="Liu Z."/>
            <person name="Tsui S."/>
        </authorList>
    </citation>
    <scope>NUCLEOTIDE SEQUENCE</scope>
    <source>
        <strain evidence="3">Derf</strain>
        <tissue evidence="3">Whole organism</tissue>
    </source>
</reference>
<feature type="compositionally biased region" description="Basic and acidic residues" evidence="1">
    <location>
        <begin position="120"/>
        <end position="130"/>
    </location>
</feature>
<comment type="caution">
    <text evidence="3">The sequence shown here is derived from an EMBL/GenBank/DDBJ whole genome shotgun (WGS) entry which is preliminary data.</text>
</comment>
<evidence type="ECO:0000256" key="2">
    <source>
        <dbReference type="SAM" id="SignalP"/>
    </source>
</evidence>
<evidence type="ECO:0000313" key="3">
    <source>
        <dbReference type="EMBL" id="KAH9494154.1"/>
    </source>
</evidence>
<feature type="signal peptide" evidence="2">
    <location>
        <begin position="1"/>
        <end position="24"/>
    </location>
</feature>
<protein>
    <submittedName>
        <fullName evidence="3">Uncharacterized protein</fullName>
    </submittedName>
</protein>
<feature type="chain" id="PRO_5036988736" evidence="2">
    <location>
        <begin position="25"/>
        <end position="130"/>
    </location>
</feature>
<gene>
    <name evidence="3" type="ORF">DERF_014865</name>
</gene>
<sequence length="130" mass="14241">MCWKASELNDKILVLLTITSVADVDVVSSCISKCPNDDDRTILLLFVKLVAKIIDVADVPVVVVGDNDDDDCGSGGSCDARTRRSPAFGFLFNSMSYFQIESSQQKWIQTESVDDDDDDGNKNGKETINI</sequence>
<dbReference type="Proteomes" id="UP000790347">
    <property type="component" value="Unassembled WGS sequence"/>
</dbReference>
<proteinExistence type="predicted"/>
<feature type="region of interest" description="Disordered" evidence="1">
    <location>
        <begin position="109"/>
        <end position="130"/>
    </location>
</feature>
<name>A0A922HKC6_DERFA</name>
<dbReference type="EMBL" id="ASGP02000008">
    <property type="protein sequence ID" value="KAH9494154.1"/>
    <property type="molecule type" value="Genomic_DNA"/>
</dbReference>
<accession>A0A922HKC6</accession>
<reference evidence="3" key="1">
    <citation type="submission" date="2013-05" db="EMBL/GenBank/DDBJ databases">
        <authorList>
            <person name="Yim A.K.Y."/>
            <person name="Chan T.F."/>
            <person name="Ji K.M."/>
            <person name="Liu X.Y."/>
            <person name="Zhou J.W."/>
            <person name="Li R.Q."/>
            <person name="Yang K.Y."/>
            <person name="Li J."/>
            <person name="Li M."/>
            <person name="Law P.T.W."/>
            <person name="Wu Y.L."/>
            <person name="Cai Z.L."/>
            <person name="Qin H."/>
            <person name="Bao Y."/>
            <person name="Leung R.K.K."/>
            <person name="Ng P.K.S."/>
            <person name="Zou J."/>
            <person name="Zhong X.J."/>
            <person name="Ran P.X."/>
            <person name="Zhong N.S."/>
            <person name="Liu Z.G."/>
            <person name="Tsui S.K.W."/>
        </authorList>
    </citation>
    <scope>NUCLEOTIDE SEQUENCE</scope>
    <source>
        <strain evidence="3">Derf</strain>
        <tissue evidence="3">Whole organism</tissue>
    </source>
</reference>
<organism evidence="3 4">
    <name type="scientific">Dermatophagoides farinae</name>
    <name type="common">American house dust mite</name>
    <dbReference type="NCBI Taxonomy" id="6954"/>
    <lineage>
        <taxon>Eukaryota</taxon>
        <taxon>Metazoa</taxon>
        <taxon>Ecdysozoa</taxon>
        <taxon>Arthropoda</taxon>
        <taxon>Chelicerata</taxon>
        <taxon>Arachnida</taxon>
        <taxon>Acari</taxon>
        <taxon>Acariformes</taxon>
        <taxon>Sarcoptiformes</taxon>
        <taxon>Astigmata</taxon>
        <taxon>Psoroptidia</taxon>
        <taxon>Analgoidea</taxon>
        <taxon>Pyroglyphidae</taxon>
        <taxon>Dermatophagoidinae</taxon>
        <taxon>Dermatophagoides</taxon>
    </lineage>
</organism>
<evidence type="ECO:0000313" key="4">
    <source>
        <dbReference type="Proteomes" id="UP000790347"/>
    </source>
</evidence>
<keyword evidence="4" id="KW-1185">Reference proteome</keyword>
<keyword evidence="2" id="KW-0732">Signal</keyword>
<dbReference type="AlphaFoldDB" id="A0A922HKC6"/>
<evidence type="ECO:0000256" key="1">
    <source>
        <dbReference type="SAM" id="MobiDB-lite"/>
    </source>
</evidence>